<keyword evidence="1" id="KW-0472">Membrane</keyword>
<reference evidence="2" key="2">
    <citation type="submission" date="2022-10" db="EMBL/GenBank/DDBJ databases">
        <authorList>
            <consortium name="ENA_rothamsted_submissions"/>
            <consortium name="culmorum"/>
            <person name="King R."/>
        </authorList>
    </citation>
    <scope>NUCLEOTIDE SEQUENCE</scope>
</reference>
<protein>
    <submittedName>
        <fullName evidence="2">Uncharacterized protein</fullName>
    </submittedName>
</protein>
<gene>
    <name evidence="2" type="ORF">DIATSA_LOCUS13583</name>
</gene>
<evidence type="ECO:0000313" key="3">
    <source>
        <dbReference type="Proteomes" id="UP001153714"/>
    </source>
</evidence>
<dbReference type="InterPro" id="IPR036259">
    <property type="entry name" value="MFS_trans_sf"/>
</dbReference>
<evidence type="ECO:0000313" key="2">
    <source>
        <dbReference type="EMBL" id="CAG9796390.1"/>
    </source>
</evidence>
<accession>A0A9N9RHG1</accession>
<keyword evidence="1" id="KW-0812">Transmembrane</keyword>
<feature type="transmembrane region" description="Helical" evidence="1">
    <location>
        <begin position="7"/>
        <end position="23"/>
    </location>
</feature>
<keyword evidence="1" id="KW-1133">Transmembrane helix</keyword>
<reference evidence="2" key="1">
    <citation type="submission" date="2021-12" db="EMBL/GenBank/DDBJ databases">
        <authorList>
            <person name="King R."/>
        </authorList>
    </citation>
    <scope>NUCLEOTIDE SEQUENCE</scope>
</reference>
<proteinExistence type="predicted"/>
<name>A0A9N9RHG1_9NEOP</name>
<dbReference type="OrthoDB" id="6499973at2759"/>
<dbReference type="AlphaFoldDB" id="A0A9N9RHG1"/>
<dbReference type="SUPFAM" id="SSF103473">
    <property type="entry name" value="MFS general substrate transporter"/>
    <property type="match status" value="1"/>
</dbReference>
<keyword evidence="3" id="KW-1185">Reference proteome</keyword>
<sequence>MSLRKLALVGATLYNSGVILLVFTNSIEPFFICVGLLQGAGIGFIYNVTYTILNEYFVQKRLFAFCVIQTLTGKPSCISINSIF</sequence>
<organism evidence="2 3">
    <name type="scientific">Diatraea saccharalis</name>
    <name type="common">sugarcane borer</name>
    <dbReference type="NCBI Taxonomy" id="40085"/>
    <lineage>
        <taxon>Eukaryota</taxon>
        <taxon>Metazoa</taxon>
        <taxon>Ecdysozoa</taxon>
        <taxon>Arthropoda</taxon>
        <taxon>Hexapoda</taxon>
        <taxon>Insecta</taxon>
        <taxon>Pterygota</taxon>
        <taxon>Neoptera</taxon>
        <taxon>Endopterygota</taxon>
        <taxon>Lepidoptera</taxon>
        <taxon>Glossata</taxon>
        <taxon>Ditrysia</taxon>
        <taxon>Pyraloidea</taxon>
        <taxon>Crambidae</taxon>
        <taxon>Crambinae</taxon>
        <taxon>Diatraea</taxon>
    </lineage>
</organism>
<feature type="transmembrane region" description="Helical" evidence="1">
    <location>
        <begin position="29"/>
        <end position="53"/>
    </location>
</feature>
<dbReference type="EMBL" id="OU893340">
    <property type="protein sequence ID" value="CAG9796390.1"/>
    <property type="molecule type" value="Genomic_DNA"/>
</dbReference>
<evidence type="ECO:0000256" key="1">
    <source>
        <dbReference type="SAM" id="Phobius"/>
    </source>
</evidence>
<dbReference type="Proteomes" id="UP001153714">
    <property type="component" value="Chromosome 9"/>
</dbReference>